<reference evidence="3" key="1">
    <citation type="submission" date="2016-05" db="EMBL/GenBank/DDBJ databases">
        <authorList>
            <person name="Liu B."/>
            <person name="Wang J."/>
            <person name="Zhu Y."/>
            <person name="Liu G."/>
            <person name="Chen Q."/>
            <person name="Chen Z."/>
            <person name="Lan J."/>
            <person name="Che J."/>
            <person name="Ge C."/>
            <person name="Shi H."/>
            <person name="Pan Z."/>
            <person name="Liu X."/>
        </authorList>
    </citation>
    <scope>NUCLEOTIDE SEQUENCE [LARGE SCALE GENOMIC DNA]</scope>
    <source>
        <strain evidence="3">FJAT-27215</strain>
    </source>
</reference>
<sequence>MSNATNKYLSRITGKLLGDGCITKQVSRKPRFQFIHRLEDMAWSQYCYEKLKDFLPLNLPAYKRVVDFRLLEGFSESYMVQSKTSEVITELEELWYNNRKKRLPFAFINQHLDEEALAWWYQDDGHLAKQNNIPQKVILSTDSFSKNENTKLQQILYQKFTLSFKLDQ</sequence>
<proteinExistence type="predicted"/>
<dbReference type="SUPFAM" id="SSF55608">
    <property type="entry name" value="Homing endonucleases"/>
    <property type="match status" value="1"/>
</dbReference>
<dbReference type="GO" id="GO:0004519">
    <property type="term" value="F:endonuclease activity"/>
    <property type="evidence" value="ECO:0007669"/>
    <property type="project" value="InterPro"/>
</dbReference>
<comment type="caution">
    <text evidence="2">The sequence shown here is derived from an EMBL/GenBank/DDBJ whole genome shotgun (WGS) entry which is preliminary data.</text>
</comment>
<evidence type="ECO:0000259" key="1">
    <source>
        <dbReference type="Pfam" id="PF03161"/>
    </source>
</evidence>
<gene>
    <name evidence="2" type="ORF">A8F95_06330</name>
</gene>
<dbReference type="RefSeq" id="WP_065410339.1">
    <property type="nucleotide sequence ID" value="NZ_MAYT01000012.1"/>
</dbReference>
<organism evidence="2 3">
    <name type="scientific">Pseudobacillus wudalianchiensis</name>
    <dbReference type="NCBI Taxonomy" id="1743143"/>
    <lineage>
        <taxon>Bacteria</taxon>
        <taxon>Bacillati</taxon>
        <taxon>Bacillota</taxon>
        <taxon>Bacilli</taxon>
        <taxon>Bacillales</taxon>
        <taxon>Bacillaceae</taxon>
        <taxon>Pseudobacillus</taxon>
    </lineage>
</organism>
<keyword evidence="3" id="KW-1185">Reference proteome</keyword>
<dbReference type="EMBL" id="MAYT01000012">
    <property type="protein sequence ID" value="OCA89027.1"/>
    <property type="molecule type" value="Genomic_DNA"/>
</dbReference>
<dbReference type="Gene3D" id="3.10.28.10">
    <property type="entry name" value="Homing endonucleases"/>
    <property type="match status" value="2"/>
</dbReference>
<dbReference type="AlphaFoldDB" id="A0A1B9AYI7"/>
<dbReference type="InterPro" id="IPR027434">
    <property type="entry name" value="Homing_endonucl"/>
</dbReference>
<feature type="domain" description="Homing endonuclease LAGLIDADG" evidence="1">
    <location>
        <begin position="12"/>
        <end position="167"/>
    </location>
</feature>
<evidence type="ECO:0000313" key="2">
    <source>
        <dbReference type="EMBL" id="OCA89027.1"/>
    </source>
</evidence>
<dbReference type="Proteomes" id="UP000092578">
    <property type="component" value="Unassembled WGS sequence"/>
</dbReference>
<accession>A0A1B9AYI7</accession>
<dbReference type="Pfam" id="PF03161">
    <property type="entry name" value="LAGLIDADG_2"/>
    <property type="match status" value="1"/>
</dbReference>
<protein>
    <recommendedName>
        <fullName evidence="1">Homing endonuclease LAGLIDADG domain-containing protein</fullName>
    </recommendedName>
</protein>
<dbReference type="InterPro" id="IPR004860">
    <property type="entry name" value="LAGLIDADG_dom"/>
</dbReference>
<name>A0A1B9AYI7_9BACI</name>
<evidence type="ECO:0000313" key="3">
    <source>
        <dbReference type="Proteomes" id="UP000092578"/>
    </source>
</evidence>